<dbReference type="EC" id="1.17.1.9" evidence="2"/>
<reference evidence="2" key="1">
    <citation type="submission" date="2020-06" db="EMBL/GenBank/DDBJ databases">
        <title>Unique genomic features of the anaerobic methanotrophic archaea.</title>
        <authorList>
            <person name="Chadwick G.L."/>
            <person name="Skennerton C.T."/>
            <person name="Laso-Perez R."/>
            <person name="Leu A.O."/>
            <person name="Speth D.R."/>
            <person name="Yu H."/>
            <person name="Morgan-Lang C."/>
            <person name="Hatzenpichler R."/>
            <person name="Goudeau D."/>
            <person name="Malmstrom R."/>
            <person name="Brazelton W.J."/>
            <person name="Woyke T."/>
            <person name="Hallam S.J."/>
            <person name="Tyson G.W."/>
            <person name="Wegener G."/>
            <person name="Boetius A."/>
            <person name="Orphan V."/>
        </authorList>
    </citation>
    <scope>NUCLEOTIDE SEQUENCE</scope>
</reference>
<gene>
    <name evidence="2" type="primary">fdhA</name>
    <name evidence="2" type="ORF">NNIPPFBB_00039</name>
</gene>
<name>A0A7G9ZCL0_9EURY</name>
<dbReference type="GO" id="GO:0008863">
    <property type="term" value="F:formate dehydrogenase (NAD+) activity"/>
    <property type="evidence" value="ECO:0007669"/>
    <property type="project" value="UniProtKB-EC"/>
</dbReference>
<accession>A0A7G9ZCL0</accession>
<dbReference type="InterPro" id="IPR006656">
    <property type="entry name" value="Mopterin_OxRdtase"/>
</dbReference>
<dbReference type="Gene3D" id="3.40.50.740">
    <property type="match status" value="1"/>
</dbReference>
<keyword evidence="2" id="KW-0560">Oxidoreductase</keyword>
<dbReference type="InterPro" id="IPR050612">
    <property type="entry name" value="Prok_Mopterin_Oxidored"/>
</dbReference>
<dbReference type="PANTHER" id="PTHR43742">
    <property type="entry name" value="TRIMETHYLAMINE-N-OXIDE REDUCTASE"/>
    <property type="match status" value="1"/>
</dbReference>
<dbReference type="AlphaFoldDB" id="A0A7G9ZCL0"/>
<organism evidence="2">
    <name type="scientific">Candidatus Methanophaga sp. ANME-1 ERB7</name>
    <dbReference type="NCBI Taxonomy" id="2759913"/>
    <lineage>
        <taxon>Archaea</taxon>
        <taxon>Methanobacteriati</taxon>
        <taxon>Methanobacteriota</taxon>
        <taxon>Stenosarchaea group</taxon>
        <taxon>Methanomicrobia</taxon>
        <taxon>Candidatus Methanophagales</taxon>
        <taxon>Candidatus Methanophagaceae</taxon>
        <taxon>Candidatus Methanophaga</taxon>
    </lineage>
</organism>
<dbReference type="EMBL" id="MT631709">
    <property type="protein sequence ID" value="QNO57994.1"/>
    <property type="molecule type" value="Genomic_DNA"/>
</dbReference>
<sequence>MLVMAANPVLTCANSNVVDEALRKLDFLVVADIFMMPSTELADIVLPACTFLENTRYVTYSSHVDHSWNTRSRIVLSPKVVEPLYESWSDGEIICELGKSLVTPNTTPGKRGKKPLTTN</sequence>
<evidence type="ECO:0000313" key="2">
    <source>
        <dbReference type="EMBL" id="QNO57994.1"/>
    </source>
</evidence>
<proteinExistence type="predicted"/>
<dbReference type="SUPFAM" id="SSF53706">
    <property type="entry name" value="Formate dehydrogenase/DMSO reductase, domains 1-3"/>
    <property type="match status" value="1"/>
</dbReference>
<evidence type="ECO:0000259" key="1">
    <source>
        <dbReference type="Pfam" id="PF00384"/>
    </source>
</evidence>
<feature type="domain" description="Molybdopterin oxidoreductase" evidence="1">
    <location>
        <begin position="3"/>
        <end position="99"/>
    </location>
</feature>
<protein>
    <submittedName>
        <fullName evidence="2">Formate dehydrogenase subunit alpha</fullName>
        <ecNumber evidence="2">1.17.1.9</ecNumber>
    </submittedName>
</protein>
<dbReference type="Pfam" id="PF00384">
    <property type="entry name" value="Molybdopterin"/>
    <property type="match status" value="1"/>
</dbReference>